<dbReference type="Pfam" id="PF11297">
    <property type="entry name" value="DUF3098"/>
    <property type="match status" value="1"/>
</dbReference>
<gene>
    <name evidence="3" type="ORF">GCM10023093_04620</name>
</gene>
<evidence type="ECO:0008006" key="5">
    <source>
        <dbReference type="Google" id="ProtNLM"/>
    </source>
</evidence>
<feature type="region of interest" description="Disordered" evidence="1">
    <location>
        <begin position="1"/>
        <end position="29"/>
    </location>
</feature>
<evidence type="ECO:0000313" key="4">
    <source>
        <dbReference type="Proteomes" id="UP001500067"/>
    </source>
</evidence>
<dbReference type="EMBL" id="BAABFA010000005">
    <property type="protein sequence ID" value="GAA4460927.1"/>
    <property type="molecule type" value="Genomic_DNA"/>
</dbReference>
<name>A0ABP8N411_9BACT</name>
<dbReference type="Proteomes" id="UP001500067">
    <property type="component" value="Unassembled WGS sequence"/>
</dbReference>
<evidence type="ECO:0000313" key="3">
    <source>
        <dbReference type="EMBL" id="GAA4460927.1"/>
    </source>
</evidence>
<sequence>MSTPLKTNAPAPRPAPPASAASAAKTENRRPAQPFLFDKENYKWMLIGLAVIFLSFILMAGGKAANPNEFHYEELYSFRRITLAPILLLVGFGIEAYAIMKKPKEQQ</sequence>
<keyword evidence="4" id="KW-1185">Reference proteome</keyword>
<dbReference type="RefSeq" id="WP_345077932.1">
    <property type="nucleotide sequence ID" value="NZ_BAABFA010000005.1"/>
</dbReference>
<feature type="transmembrane region" description="Helical" evidence="2">
    <location>
        <begin position="81"/>
        <end position="100"/>
    </location>
</feature>
<keyword evidence="2" id="KW-0812">Transmembrane</keyword>
<organism evidence="3 4">
    <name type="scientific">Nemorincola caseinilytica</name>
    <dbReference type="NCBI Taxonomy" id="2054315"/>
    <lineage>
        <taxon>Bacteria</taxon>
        <taxon>Pseudomonadati</taxon>
        <taxon>Bacteroidota</taxon>
        <taxon>Chitinophagia</taxon>
        <taxon>Chitinophagales</taxon>
        <taxon>Chitinophagaceae</taxon>
        <taxon>Nemorincola</taxon>
    </lineage>
</organism>
<feature type="transmembrane region" description="Helical" evidence="2">
    <location>
        <begin position="44"/>
        <end position="61"/>
    </location>
</feature>
<keyword evidence="2" id="KW-1133">Transmembrane helix</keyword>
<proteinExistence type="predicted"/>
<comment type="caution">
    <text evidence="3">The sequence shown here is derived from an EMBL/GenBank/DDBJ whole genome shotgun (WGS) entry which is preliminary data.</text>
</comment>
<protein>
    <recommendedName>
        <fullName evidence="5">DUF3098 domain-containing protein</fullName>
    </recommendedName>
</protein>
<dbReference type="InterPro" id="IPR021448">
    <property type="entry name" value="DUF3098"/>
</dbReference>
<keyword evidence="2" id="KW-0472">Membrane</keyword>
<reference evidence="4" key="1">
    <citation type="journal article" date="2019" name="Int. J. Syst. Evol. Microbiol.">
        <title>The Global Catalogue of Microorganisms (GCM) 10K type strain sequencing project: providing services to taxonomists for standard genome sequencing and annotation.</title>
        <authorList>
            <consortium name="The Broad Institute Genomics Platform"/>
            <consortium name="The Broad Institute Genome Sequencing Center for Infectious Disease"/>
            <person name="Wu L."/>
            <person name="Ma J."/>
        </authorList>
    </citation>
    <scope>NUCLEOTIDE SEQUENCE [LARGE SCALE GENOMIC DNA]</scope>
    <source>
        <strain evidence="4">JCM 32105</strain>
    </source>
</reference>
<accession>A0ABP8N411</accession>
<evidence type="ECO:0000256" key="1">
    <source>
        <dbReference type="SAM" id="MobiDB-lite"/>
    </source>
</evidence>
<evidence type="ECO:0000256" key="2">
    <source>
        <dbReference type="SAM" id="Phobius"/>
    </source>
</evidence>